<comment type="similarity">
    <text evidence="3 10">Belongs to the beta-defensin family.</text>
</comment>
<evidence type="ECO:0000256" key="1">
    <source>
        <dbReference type="ARBA" id="ARBA00002878"/>
    </source>
</evidence>
<dbReference type="Proteomes" id="UP000558488">
    <property type="component" value="Unassembled WGS sequence"/>
</dbReference>
<comment type="caution">
    <text evidence="12">The sequence shown here is derived from an EMBL/GenBank/DDBJ whole genome shotgun (WGS) entry which is preliminary data.</text>
</comment>
<proteinExistence type="inferred from homology"/>
<evidence type="ECO:0000256" key="10">
    <source>
        <dbReference type="RuleBase" id="RU231113"/>
    </source>
</evidence>
<feature type="domain" description="Beta-defensin" evidence="11">
    <location>
        <begin position="30"/>
        <end position="54"/>
    </location>
</feature>
<protein>
    <recommendedName>
        <fullName evidence="10">Beta-defensin</fullName>
    </recommendedName>
</protein>
<dbReference type="InterPro" id="IPR050544">
    <property type="entry name" value="Beta-defensin"/>
</dbReference>
<gene>
    <name evidence="12" type="ORF">mPipKuh1_003737</name>
</gene>
<comment type="subcellular location">
    <subcellularLocation>
        <location evidence="2 10">Secreted</location>
    </subcellularLocation>
</comment>
<sequence>MKPFLILIILLFEAPTDAARPQKCFGSNLAGYCRKKCGVGEIQEQSCLNRKVCCINEAENKKYQREQELILSALQSDEKLDYSILPTITIFTIQL</sequence>
<evidence type="ECO:0000256" key="7">
    <source>
        <dbReference type="ARBA" id="ARBA00022940"/>
    </source>
</evidence>
<dbReference type="OrthoDB" id="9831336at2759"/>
<keyword evidence="5 10" id="KW-0929">Antimicrobial</keyword>
<dbReference type="InterPro" id="IPR025933">
    <property type="entry name" value="Beta_defensin_dom"/>
</dbReference>
<evidence type="ECO:0000256" key="9">
    <source>
        <dbReference type="ARBA" id="ARBA00023157"/>
    </source>
</evidence>
<evidence type="ECO:0000313" key="12">
    <source>
        <dbReference type="EMBL" id="KAF6358098.1"/>
    </source>
</evidence>
<comment type="function">
    <text evidence="1 10">Has antibacterial activity.</text>
</comment>
<evidence type="ECO:0000259" key="11">
    <source>
        <dbReference type="Pfam" id="PF13841"/>
    </source>
</evidence>
<evidence type="ECO:0000313" key="13">
    <source>
        <dbReference type="Proteomes" id="UP000558488"/>
    </source>
</evidence>
<feature type="chain" id="PRO_5029946197" description="Beta-defensin" evidence="10">
    <location>
        <begin position="19"/>
        <end position="95"/>
    </location>
</feature>
<evidence type="ECO:0000256" key="5">
    <source>
        <dbReference type="ARBA" id="ARBA00022529"/>
    </source>
</evidence>
<dbReference type="AlphaFoldDB" id="A0A7J7Y8F0"/>
<evidence type="ECO:0000256" key="4">
    <source>
        <dbReference type="ARBA" id="ARBA00022525"/>
    </source>
</evidence>
<dbReference type="PANTHER" id="PTHR15001:SF3">
    <property type="entry name" value="BETA-DEFENSIN 123"/>
    <property type="match status" value="1"/>
</dbReference>
<feature type="signal peptide" evidence="10">
    <location>
        <begin position="1"/>
        <end position="18"/>
    </location>
</feature>
<dbReference type="GO" id="GO:0005576">
    <property type="term" value="C:extracellular region"/>
    <property type="evidence" value="ECO:0007669"/>
    <property type="project" value="UniProtKB-SubCell"/>
</dbReference>
<keyword evidence="13" id="KW-1185">Reference proteome</keyword>
<dbReference type="GO" id="GO:0045087">
    <property type="term" value="P:innate immune response"/>
    <property type="evidence" value="ECO:0007669"/>
    <property type="project" value="InterPro"/>
</dbReference>
<keyword evidence="4 10" id="KW-0964">Secreted</keyword>
<name>A0A7J7Y8F0_PIPKU</name>
<evidence type="ECO:0000256" key="2">
    <source>
        <dbReference type="ARBA" id="ARBA00004613"/>
    </source>
</evidence>
<organism evidence="12 13">
    <name type="scientific">Pipistrellus kuhlii</name>
    <name type="common">Kuhl's pipistrelle</name>
    <dbReference type="NCBI Taxonomy" id="59472"/>
    <lineage>
        <taxon>Eukaryota</taxon>
        <taxon>Metazoa</taxon>
        <taxon>Chordata</taxon>
        <taxon>Craniata</taxon>
        <taxon>Vertebrata</taxon>
        <taxon>Euteleostomi</taxon>
        <taxon>Mammalia</taxon>
        <taxon>Eutheria</taxon>
        <taxon>Laurasiatheria</taxon>
        <taxon>Chiroptera</taxon>
        <taxon>Yangochiroptera</taxon>
        <taxon>Vespertilionidae</taxon>
        <taxon>Pipistrellus</taxon>
    </lineage>
</organism>
<dbReference type="EMBL" id="JACAGB010000006">
    <property type="protein sequence ID" value="KAF6358098.1"/>
    <property type="molecule type" value="Genomic_DNA"/>
</dbReference>
<keyword evidence="8 10" id="KW-0044">Antibiotic</keyword>
<keyword evidence="6 10" id="KW-0732">Signal</keyword>
<keyword evidence="7 10" id="KW-0211">Defensin</keyword>
<evidence type="ECO:0000256" key="6">
    <source>
        <dbReference type="ARBA" id="ARBA00022729"/>
    </source>
</evidence>
<dbReference type="PANTHER" id="PTHR15001">
    <property type="entry name" value="BETA-DEFENSIN 123-RELATED"/>
    <property type="match status" value="1"/>
</dbReference>
<reference evidence="12 13" key="1">
    <citation type="journal article" date="2020" name="Nature">
        <title>Six reference-quality genomes reveal evolution of bat adaptations.</title>
        <authorList>
            <person name="Jebb D."/>
            <person name="Huang Z."/>
            <person name="Pippel M."/>
            <person name="Hughes G.M."/>
            <person name="Lavrichenko K."/>
            <person name="Devanna P."/>
            <person name="Winkler S."/>
            <person name="Jermiin L.S."/>
            <person name="Skirmuntt E.C."/>
            <person name="Katzourakis A."/>
            <person name="Burkitt-Gray L."/>
            <person name="Ray D.A."/>
            <person name="Sullivan K.A.M."/>
            <person name="Roscito J.G."/>
            <person name="Kirilenko B.M."/>
            <person name="Davalos L.M."/>
            <person name="Corthals A.P."/>
            <person name="Power M.L."/>
            <person name="Jones G."/>
            <person name="Ransome R.D."/>
            <person name="Dechmann D.K.N."/>
            <person name="Locatelli A.G."/>
            <person name="Puechmaille S.J."/>
            <person name="Fedrigo O."/>
            <person name="Jarvis E.D."/>
            <person name="Hiller M."/>
            <person name="Vernes S.C."/>
            <person name="Myers E.W."/>
            <person name="Teeling E.C."/>
        </authorList>
    </citation>
    <scope>NUCLEOTIDE SEQUENCE [LARGE SCALE GENOMIC DNA]</scope>
    <source>
        <strain evidence="12">MPipKuh1</strain>
        <tissue evidence="12">Flight muscle</tissue>
    </source>
</reference>
<accession>A0A7J7Y8F0</accession>
<dbReference type="GO" id="GO:0042742">
    <property type="term" value="P:defense response to bacterium"/>
    <property type="evidence" value="ECO:0007669"/>
    <property type="project" value="UniProtKB-UniRule"/>
</dbReference>
<keyword evidence="9" id="KW-1015">Disulfide bond</keyword>
<evidence type="ECO:0000256" key="8">
    <source>
        <dbReference type="ARBA" id="ARBA00023022"/>
    </source>
</evidence>
<dbReference type="Pfam" id="PF13841">
    <property type="entry name" value="Defensin_beta_2"/>
    <property type="match status" value="1"/>
</dbReference>
<evidence type="ECO:0000256" key="3">
    <source>
        <dbReference type="ARBA" id="ARBA00007371"/>
    </source>
</evidence>